<reference evidence="1" key="1">
    <citation type="journal article" date="2014" name="Front. Microbiol.">
        <title>High frequency of phylogenetically diverse reductive dehalogenase-homologous genes in deep subseafloor sedimentary metagenomes.</title>
        <authorList>
            <person name="Kawai M."/>
            <person name="Futagami T."/>
            <person name="Toyoda A."/>
            <person name="Takaki Y."/>
            <person name="Nishi S."/>
            <person name="Hori S."/>
            <person name="Arai W."/>
            <person name="Tsubouchi T."/>
            <person name="Morono Y."/>
            <person name="Uchiyama I."/>
            <person name="Ito T."/>
            <person name="Fujiyama A."/>
            <person name="Inagaki F."/>
            <person name="Takami H."/>
        </authorList>
    </citation>
    <scope>NUCLEOTIDE SEQUENCE</scope>
    <source>
        <strain evidence="1">Expedition CK06-06</strain>
    </source>
</reference>
<accession>X0WSF1</accession>
<protein>
    <submittedName>
        <fullName evidence="1">Uncharacterized protein</fullName>
    </submittedName>
</protein>
<comment type="caution">
    <text evidence="1">The sequence shown here is derived from an EMBL/GenBank/DDBJ whole genome shotgun (WGS) entry which is preliminary data.</text>
</comment>
<evidence type="ECO:0000313" key="1">
    <source>
        <dbReference type="EMBL" id="GAG33590.1"/>
    </source>
</evidence>
<dbReference type="AlphaFoldDB" id="X0WSF1"/>
<proteinExistence type="predicted"/>
<sequence>MSEVTTIQREMQEFVNVWTRAGKPITRDWYEAFMKYTCPNMETPNACAGICPMSEKNCTELIDPFS</sequence>
<organism evidence="1">
    <name type="scientific">marine sediment metagenome</name>
    <dbReference type="NCBI Taxonomy" id="412755"/>
    <lineage>
        <taxon>unclassified sequences</taxon>
        <taxon>metagenomes</taxon>
        <taxon>ecological metagenomes</taxon>
    </lineage>
</organism>
<gene>
    <name evidence="1" type="ORF">S01H1_61377</name>
</gene>
<dbReference type="EMBL" id="BARS01040239">
    <property type="protein sequence ID" value="GAG33590.1"/>
    <property type="molecule type" value="Genomic_DNA"/>
</dbReference>
<name>X0WSF1_9ZZZZ</name>